<evidence type="ECO:0000313" key="1">
    <source>
        <dbReference type="EMBL" id="GEZ65007.1"/>
    </source>
</evidence>
<proteinExistence type="predicted"/>
<comment type="caution">
    <text evidence="1">The sequence shown here is derived from an EMBL/GenBank/DDBJ whole genome shotgun (WGS) entry which is preliminary data.</text>
</comment>
<reference evidence="1" key="1">
    <citation type="journal article" date="2019" name="Sci. Rep.">
        <title>Draft genome of Tanacetum cinerariifolium, the natural source of mosquito coil.</title>
        <authorList>
            <person name="Yamashiro T."/>
            <person name="Shiraishi A."/>
            <person name="Satake H."/>
            <person name="Nakayama K."/>
        </authorList>
    </citation>
    <scope>NUCLEOTIDE SEQUENCE</scope>
</reference>
<gene>
    <name evidence="1" type="ORF">Tci_536980</name>
</gene>
<dbReference type="EMBL" id="BKCJ010305318">
    <property type="protein sequence ID" value="GEZ65007.1"/>
    <property type="molecule type" value="Genomic_DNA"/>
</dbReference>
<feature type="non-terminal residue" evidence="1">
    <location>
        <position position="1"/>
    </location>
</feature>
<organism evidence="1">
    <name type="scientific">Tanacetum cinerariifolium</name>
    <name type="common">Dalmatian daisy</name>
    <name type="synonym">Chrysanthemum cinerariifolium</name>
    <dbReference type="NCBI Taxonomy" id="118510"/>
    <lineage>
        <taxon>Eukaryota</taxon>
        <taxon>Viridiplantae</taxon>
        <taxon>Streptophyta</taxon>
        <taxon>Embryophyta</taxon>
        <taxon>Tracheophyta</taxon>
        <taxon>Spermatophyta</taxon>
        <taxon>Magnoliopsida</taxon>
        <taxon>eudicotyledons</taxon>
        <taxon>Gunneridae</taxon>
        <taxon>Pentapetalae</taxon>
        <taxon>asterids</taxon>
        <taxon>campanulids</taxon>
        <taxon>Asterales</taxon>
        <taxon>Asteraceae</taxon>
        <taxon>Asteroideae</taxon>
        <taxon>Anthemideae</taxon>
        <taxon>Anthemidinae</taxon>
        <taxon>Tanacetum</taxon>
    </lineage>
</organism>
<sequence>SRATCRPEKPSTVALNCLTETMWARRCRPRMSPEKGRIWHSKFAGTMKGFLWNGDYDEGPYDDDMYEGHDLLQEIQAICDNLDIRV</sequence>
<dbReference type="AlphaFoldDB" id="A0A699IL68"/>
<protein>
    <submittedName>
        <fullName evidence="1">Uncharacterized protein</fullName>
    </submittedName>
</protein>
<name>A0A699IL68_TANCI</name>
<accession>A0A699IL68</accession>